<dbReference type="Gene3D" id="1.20.50.20">
    <property type="entry name" value="DnaG, RNA polymerase domain, helical bundle"/>
    <property type="match status" value="1"/>
</dbReference>
<feature type="zinc finger region" description="CHC2-type" evidence="12">
    <location>
        <begin position="40"/>
        <end position="64"/>
    </location>
</feature>
<dbReference type="InterPro" id="IPR013173">
    <property type="entry name" value="DNA_primase_DnaG_DnaB-bd_dom"/>
</dbReference>
<dbReference type="GO" id="GO:0006269">
    <property type="term" value="P:DNA replication, synthesis of primer"/>
    <property type="evidence" value="ECO:0007669"/>
    <property type="project" value="UniProtKB-UniRule"/>
</dbReference>
<comment type="domain">
    <text evidence="12">Contains an N-terminal zinc-binding domain, a central core domain that contains the primase activity, and a C-terminal DnaB-binding domain.</text>
</comment>
<dbReference type="Gene3D" id="3.40.1360.10">
    <property type="match status" value="1"/>
</dbReference>
<dbReference type="HAMAP" id="MF_00974">
    <property type="entry name" value="DNA_primase_DnaG"/>
    <property type="match status" value="1"/>
</dbReference>
<dbReference type="InterPro" id="IPR006295">
    <property type="entry name" value="DNA_primase_DnaG"/>
</dbReference>
<keyword evidence="3 12" id="KW-0808">Transferase</keyword>
<evidence type="ECO:0000313" key="15">
    <source>
        <dbReference type="EMBL" id="TDR52545.1"/>
    </source>
</evidence>
<dbReference type="GO" id="GO:0003677">
    <property type="term" value="F:DNA binding"/>
    <property type="evidence" value="ECO:0007669"/>
    <property type="project" value="UniProtKB-KW"/>
</dbReference>
<dbReference type="FunFam" id="3.90.580.10:FF:000001">
    <property type="entry name" value="DNA primase"/>
    <property type="match status" value="1"/>
</dbReference>
<comment type="cofactor">
    <cofactor evidence="12">
        <name>Zn(2+)</name>
        <dbReference type="ChEBI" id="CHEBI:29105"/>
    </cofactor>
    <text evidence="12">Binds 1 zinc ion per monomer.</text>
</comment>
<dbReference type="InterPro" id="IPR034151">
    <property type="entry name" value="TOPRIM_DnaG_bac"/>
</dbReference>
<accession>A0A4R6ZJZ2</accession>
<evidence type="ECO:0000256" key="6">
    <source>
        <dbReference type="ARBA" id="ARBA00022723"/>
    </source>
</evidence>
<evidence type="ECO:0000256" key="7">
    <source>
        <dbReference type="ARBA" id="ARBA00022771"/>
    </source>
</evidence>
<dbReference type="InterPro" id="IPR002694">
    <property type="entry name" value="Znf_CHC2"/>
</dbReference>
<name>A0A4R6ZJZ2_9GAMM</name>
<dbReference type="PROSITE" id="PS50880">
    <property type="entry name" value="TOPRIM"/>
    <property type="match status" value="1"/>
</dbReference>
<keyword evidence="1 12" id="KW-0240">DNA-directed RNA polymerase</keyword>
<dbReference type="SMART" id="SM00766">
    <property type="entry name" value="DnaG_DnaB_bind"/>
    <property type="match status" value="1"/>
</dbReference>
<evidence type="ECO:0000313" key="16">
    <source>
        <dbReference type="Proteomes" id="UP000295212"/>
    </source>
</evidence>
<dbReference type="SUPFAM" id="SSF57783">
    <property type="entry name" value="Zinc beta-ribbon"/>
    <property type="match status" value="1"/>
</dbReference>
<comment type="function">
    <text evidence="12">RNA polymerase that catalyzes the synthesis of short RNA molecules used as primers for DNA polymerase during DNA replication.</text>
</comment>
<dbReference type="InterPro" id="IPR006171">
    <property type="entry name" value="TOPRIM_dom"/>
</dbReference>
<evidence type="ECO:0000256" key="5">
    <source>
        <dbReference type="ARBA" id="ARBA00022705"/>
    </source>
</evidence>
<feature type="region of interest" description="Disordered" evidence="13">
    <location>
        <begin position="432"/>
        <end position="466"/>
    </location>
</feature>
<keyword evidence="9" id="KW-0460">Magnesium</keyword>
<dbReference type="InterPro" id="IPR030846">
    <property type="entry name" value="DnaG_bac"/>
</dbReference>
<dbReference type="Pfam" id="PF08278">
    <property type="entry name" value="DnaG_DnaB_bind"/>
    <property type="match status" value="1"/>
</dbReference>
<dbReference type="RefSeq" id="WP_133636444.1">
    <property type="nucleotide sequence ID" value="NZ_SNZJ01000012.1"/>
</dbReference>
<dbReference type="GO" id="GO:0003899">
    <property type="term" value="F:DNA-directed RNA polymerase activity"/>
    <property type="evidence" value="ECO:0007669"/>
    <property type="project" value="UniProtKB-UniRule"/>
</dbReference>
<dbReference type="CDD" id="cd03364">
    <property type="entry name" value="TOPRIM_DnaG_primases"/>
    <property type="match status" value="1"/>
</dbReference>
<dbReference type="NCBIfam" id="TIGR01391">
    <property type="entry name" value="dnaG"/>
    <property type="match status" value="1"/>
</dbReference>
<evidence type="ECO:0000259" key="14">
    <source>
        <dbReference type="PROSITE" id="PS50880"/>
    </source>
</evidence>
<dbReference type="InterPro" id="IPR013264">
    <property type="entry name" value="DNAG_N"/>
</dbReference>
<comment type="similarity">
    <text evidence="12">Belongs to the DnaG primase family.</text>
</comment>
<evidence type="ECO:0000256" key="2">
    <source>
        <dbReference type="ARBA" id="ARBA00022515"/>
    </source>
</evidence>
<dbReference type="Pfam" id="PF01807">
    <property type="entry name" value="Zn_ribbon_DnaG"/>
    <property type="match status" value="1"/>
</dbReference>
<evidence type="ECO:0000256" key="11">
    <source>
        <dbReference type="ARBA" id="ARBA00023163"/>
    </source>
</evidence>
<dbReference type="Gene3D" id="3.90.980.10">
    <property type="entry name" value="DNA primase, catalytic core, N-terminal domain"/>
    <property type="match status" value="1"/>
</dbReference>
<evidence type="ECO:0000256" key="4">
    <source>
        <dbReference type="ARBA" id="ARBA00022695"/>
    </source>
</evidence>
<keyword evidence="2 12" id="KW-0639">Primosome</keyword>
<comment type="catalytic activity">
    <reaction evidence="12">
        <text>ssDNA + n NTP = ssDNA/pppN(pN)n-1 hybrid + (n-1) diphosphate.</text>
        <dbReference type="EC" id="2.7.7.101"/>
    </reaction>
</comment>
<evidence type="ECO:0000256" key="3">
    <source>
        <dbReference type="ARBA" id="ARBA00022679"/>
    </source>
</evidence>
<keyword evidence="7 12" id="KW-0863">Zinc-finger</keyword>
<dbReference type="Gene3D" id="3.90.580.10">
    <property type="entry name" value="Zinc finger, CHC2-type domain"/>
    <property type="match status" value="1"/>
</dbReference>
<dbReference type="SUPFAM" id="SSF56731">
    <property type="entry name" value="DNA primase core"/>
    <property type="match status" value="1"/>
</dbReference>
<keyword evidence="5 12" id="KW-0235">DNA replication</keyword>
<dbReference type="GO" id="GO:1990077">
    <property type="term" value="C:primosome complex"/>
    <property type="evidence" value="ECO:0007669"/>
    <property type="project" value="UniProtKB-KW"/>
</dbReference>
<gene>
    <name evidence="12" type="primary">dnaG</name>
    <name evidence="15" type="ORF">DFP85_112110</name>
</gene>
<comment type="caution">
    <text evidence="15">The sequence shown here is derived from an EMBL/GenBank/DDBJ whole genome shotgun (WGS) entry which is preliminary data.</text>
</comment>
<dbReference type="Pfam" id="PF10410">
    <property type="entry name" value="DnaB_bind"/>
    <property type="match status" value="1"/>
</dbReference>
<comment type="subunit">
    <text evidence="12">Monomer. Interacts with DnaB.</text>
</comment>
<dbReference type="InterPro" id="IPR019475">
    <property type="entry name" value="DNA_primase_DnaB-bd"/>
</dbReference>
<dbReference type="PANTHER" id="PTHR30313:SF2">
    <property type="entry name" value="DNA PRIMASE"/>
    <property type="match status" value="1"/>
</dbReference>
<dbReference type="SUPFAM" id="SSF117023">
    <property type="entry name" value="DNA primase DnaG, C-terminal domain"/>
    <property type="match status" value="1"/>
</dbReference>
<dbReference type="OrthoDB" id="9803773at2"/>
<dbReference type="InterPro" id="IPR037068">
    <property type="entry name" value="DNA_primase_core_N_sf"/>
</dbReference>
<evidence type="ECO:0000256" key="10">
    <source>
        <dbReference type="ARBA" id="ARBA00023125"/>
    </source>
</evidence>
<organism evidence="15 16">
    <name type="scientific">Halomonas ventosae</name>
    <dbReference type="NCBI Taxonomy" id="229007"/>
    <lineage>
        <taxon>Bacteria</taxon>
        <taxon>Pseudomonadati</taxon>
        <taxon>Pseudomonadota</taxon>
        <taxon>Gammaproteobacteria</taxon>
        <taxon>Oceanospirillales</taxon>
        <taxon>Halomonadaceae</taxon>
        <taxon>Halomonas</taxon>
    </lineage>
</organism>
<feature type="domain" description="Toprim" evidence="14">
    <location>
        <begin position="261"/>
        <end position="343"/>
    </location>
</feature>
<keyword evidence="6 12" id="KW-0479">Metal-binding</keyword>
<dbReference type="InterPro" id="IPR050219">
    <property type="entry name" value="DnaG_primase"/>
</dbReference>
<keyword evidence="8 12" id="KW-0862">Zinc</keyword>
<sequence length="606" mass="67932">MAGQIPQRFIDDLLARVDVVEVVGERVTLKKAGRNHSGLCPFHQEKSPSFTVSADKQFYHCFGCGAHGNALRFLMEYENLRFPEAVEQLAARLGMEVPREGADDPRAQARERKRKEGVNLLELSASYYRERLKMPEGEGARRYLAERGLSPEVQQAFAIGYAPAGWEALKRHLSERGISEAVQIEYGLLVHREETGRTYDRFRDRVMFPIRDIRGRTIAFGGRVLGDAKPKYLNSPETPVFHKGRELYGLFEARQANSRLERLVIVEGYMDVVALAQFGIRNAVATLGTSTSEEHLGRLFRMVGEVVFCFDGDRAGRQAASRALQTVLPQMIDGRQARFMFLPEGEDPDSLVRREGPEAFEDRITCASPLSEFLFDHAAEGRDLATIEARERFASQVLSAIGKLPEGVLKSLLLTELSRRTGVDQSRFEALVTPREAPEAEPPLAAEPGHDEAPRPGSPRGGGAAGGALSLMGRVLQLLVHEPRLVERLPEESDWYPGEDPEARLCHEVERLLRAGRYRSAQVLLAHFHGTPEGERLAELARRELLIPPGARAAELDGLVEHFRRHRLRPSHQEEVDALLSKQQRGERLSLEERQRLMGLLTELKG</sequence>
<dbReference type="EC" id="2.7.7.101" evidence="12"/>
<dbReference type="SMART" id="SM00400">
    <property type="entry name" value="ZnF_CHCC"/>
    <property type="match status" value="1"/>
</dbReference>
<dbReference type="FunFam" id="3.40.1360.10:FF:000002">
    <property type="entry name" value="DNA primase"/>
    <property type="match status" value="1"/>
</dbReference>
<dbReference type="EMBL" id="SNZJ01000012">
    <property type="protein sequence ID" value="TDR52545.1"/>
    <property type="molecule type" value="Genomic_DNA"/>
</dbReference>
<dbReference type="AlphaFoldDB" id="A0A4R6ZJZ2"/>
<keyword evidence="10 12" id="KW-0238">DNA-binding</keyword>
<protein>
    <recommendedName>
        <fullName evidence="12">DNA primase</fullName>
        <ecNumber evidence="12">2.7.7.101</ecNumber>
    </recommendedName>
</protein>
<evidence type="ECO:0000256" key="12">
    <source>
        <dbReference type="HAMAP-Rule" id="MF_00974"/>
    </source>
</evidence>
<proteinExistence type="inferred from homology"/>
<dbReference type="Proteomes" id="UP000295212">
    <property type="component" value="Unassembled WGS sequence"/>
</dbReference>
<evidence type="ECO:0000256" key="9">
    <source>
        <dbReference type="ARBA" id="ARBA00022842"/>
    </source>
</evidence>
<dbReference type="Pfam" id="PF13662">
    <property type="entry name" value="Toprim_4"/>
    <property type="match status" value="1"/>
</dbReference>
<dbReference type="PANTHER" id="PTHR30313">
    <property type="entry name" value="DNA PRIMASE"/>
    <property type="match status" value="1"/>
</dbReference>
<dbReference type="InterPro" id="IPR036977">
    <property type="entry name" value="DNA_primase_Znf_CHC2"/>
</dbReference>
<dbReference type="GO" id="GO:0000428">
    <property type="term" value="C:DNA-directed RNA polymerase complex"/>
    <property type="evidence" value="ECO:0007669"/>
    <property type="project" value="UniProtKB-KW"/>
</dbReference>
<reference evidence="15 16" key="1">
    <citation type="submission" date="2019-03" db="EMBL/GenBank/DDBJ databases">
        <title>Genomic Encyclopedia of Type Strains, Phase III (KMG-III): the genomes of soil and plant-associated and newly described type strains.</title>
        <authorList>
            <person name="Whitman W."/>
        </authorList>
    </citation>
    <scope>NUCLEOTIDE SEQUENCE [LARGE SCALE GENOMIC DNA]</scope>
    <source>
        <strain evidence="15 16">CECT 5797</strain>
    </source>
</reference>
<dbReference type="GO" id="GO:0008270">
    <property type="term" value="F:zinc ion binding"/>
    <property type="evidence" value="ECO:0007669"/>
    <property type="project" value="UniProtKB-UniRule"/>
</dbReference>
<dbReference type="SMART" id="SM00493">
    <property type="entry name" value="TOPRIM"/>
    <property type="match status" value="1"/>
</dbReference>
<dbReference type="GO" id="GO:0005737">
    <property type="term" value="C:cytoplasm"/>
    <property type="evidence" value="ECO:0007669"/>
    <property type="project" value="TreeGrafter"/>
</dbReference>
<evidence type="ECO:0000256" key="1">
    <source>
        <dbReference type="ARBA" id="ARBA00022478"/>
    </source>
</evidence>
<dbReference type="FunFam" id="3.90.980.10:FF:000001">
    <property type="entry name" value="DNA primase"/>
    <property type="match status" value="1"/>
</dbReference>
<keyword evidence="4 12" id="KW-0548">Nucleotidyltransferase</keyword>
<evidence type="ECO:0000256" key="8">
    <source>
        <dbReference type="ARBA" id="ARBA00022833"/>
    </source>
</evidence>
<evidence type="ECO:0000256" key="13">
    <source>
        <dbReference type="SAM" id="MobiDB-lite"/>
    </source>
</evidence>
<dbReference type="InterPro" id="IPR016136">
    <property type="entry name" value="DNA_helicase_N/primase_C"/>
</dbReference>
<dbReference type="Gene3D" id="1.10.860.10">
    <property type="entry name" value="DNAb Helicase, Chain A"/>
    <property type="match status" value="1"/>
</dbReference>
<dbReference type="Pfam" id="PF08275">
    <property type="entry name" value="DNAG_N"/>
    <property type="match status" value="1"/>
</dbReference>
<keyword evidence="11 12" id="KW-0804">Transcription</keyword>